<comment type="caution">
    <text evidence="1">The sequence shown here is derived from an EMBL/GenBank/DDBJ whole genome shotgun (WGS) entry which is preliminary data.</text>
</comment>
<name>A0A4Q4KQ79_9FLAO</name>
<dbReference type="Proteomes" id="UP000293952">
    <property type="component" value="Unassembled WGS sequence"/>
</dbReference>
<evidence type="ECO:0000313" key="2">
    <source>
        <dbReference type="Proteomes" id="UP000293952"/>
    </source>
</evidence>
<sequence length="150" mass="16961">MKTFFTFIIASLIHFCSYSQITDTCEYVSQNYSLGGLDCAWGVYQAGFPIDSYQWVNCDSIYAPFIDDTMEFIMSDYGGNVAVIIEAYGCVDTSYCHDMCTVGINEFSIESKKEIIKIIDLSGRETEEKSGEILIYIYADGTREKVIKTK</sequence>
<organism evidence="1 2">
    <name type="scientific">Brumimicrobium glaciale</name>
    <dbReference type="NCBI Taxonomy" id="200475"/>
    <lineage>
        <taxon>Bacteria</taxon>
        <taxon>Pseudomonadati</taxon>
        <taxon>Bacteroidota</taxon>
        <taxon>Flavobacteriia</taxon>
        <taxon>Flavobacteriales</taxon>
        <taxon>Crocinitomicaceae</taxon>
        <taxon>Brumimicrobium</taxon>
    </lineage>
</organism>
<dbReference type="AlphaFoldDB" id="A0A4Q4KQ79"/>
<proteinExistence type="predicted"/>
<keyword evidence="2" id="KW-1185">Reference proteome</keyword>
<reference evidence="1 2" key="1">
    <citation type="submission" date="2019-02" db="EMBL/GenBank/DDBJ databases">
        <title>Genome sequence of the sea-ice species Brumimicrobium glaciale.</title>
        <authorList>
            <person name="Bowman J.P."/>
        </authorList>
    </citation>
    <scope>NUCLEOTIDE SEQUENCE [LARGE SCALE GENOMIC DNA]</scope>
    <source>
        <strain evidence="1 2">IC156</strain>
    </source>
</reference>
<protein>
    <submittedName>
        <fullName evidence="1">Uncharacterized protein</fullName>
    </submittedName>
</protein>
<dbReference type="RefSeq" id="WP_130091914.1">
    <property type="nucleotide sequence ID" value="NZ_SETE01000001.1"/>
</dbReference>
<gene>
    <name evidence="1" type="ORF">ERX46_00745</name>
</gene>
<evidence type="ECO:0000313" key="1">
    <source>
        <dbReference type="EMBL" id="RYM35547.1"/>
    </source>
</evidence>
<dbReference type="EMBL" id="SETE01000001">
    <property type="protein sequence ID" value="RYM35547.1"/>
    <property type="molecule type" value="Genomic_DNA"/>
</dbReference>
<accession>A0A4Q4KQ79</accession>